<name>A0AAE0TBB3_9BIVA</name>
<dbReference type="EMBL" id="JAEAOA010001141">
    <property type="protein sequence ID" value="KAK3606873.1"/>
    <property type="molecule type" value="Genomic_DNA"/>
</dbReference>
<evidence type="ECO:0000256" key="1">
    <source>
        <dbReference type="ARBA" id="ARBA00005133"/>
    </source>
</evidence>
<comment type="similarity">
    <text evidence="2 10">Belongs to the HisA/HisF family.</text>
</comment>
<dbReference type="InterPro" id="IPR006062">
    <property type="entry name" value="His_biosynth"/>
</dbReference>
<dbReference type="Pfam" id="PF00590">
    <property type="entry name" value="TP_methylase"/>
    <property type="match status" value="1"/>
</dbReference>
<reference evidence="12" key="1">
    <citation type="journal article" date="2021" name="Genome Biol. Evol.">
        <title>A High-Quality Reference Genome for a Parasitic Bivalve with Doubly Uniparental Inheritance (Bivalvia: Unionida).</title>
        <authorList>
            <person name="Smith C.H."/>
        </authorList>
    </citation>
    <scope>NUCLEOTIDE SEQUENCE</scope>
    <source>
        <strain evidence="12">CHS0354</strain>
    </source>
</reference>
<organism evidence="12 13">
    <name type="scientific">Potamilus streckersoni</name>
    <dbReference type="NCBI Taxonomy" id="2493646"/>
    <lineage>
        <taxon>Eukaryota</taxon>
        <taxon>Metazoa</taxon>
        <taxon>Spiralia</taxon>
        <taxon>Lophotrochozoa</taxon>
        <taxon>Mollusca</taxon>
        <taxon>Bivalvia</taxon>
        <taxon>Autobranchia</taxon>
        <taxon>Heteroconchia</taxon>
        <taxon>Palaeoheterodonta</taxon>
        <taxon>Unionida</taxon>
        <taxon>Unionoidea</taxon>
        <taxon>Unionidae</taxon>
        <taxon>Ambleminae</taxon>
        <taxon>Lampsilini</taxon>
        <taxon>Potamilus</taxon>
    </lineage>
</organism>
<dbReference type="CDD" id="cd04723">
    <property type="entry name" value="HisA_HisF"/>
    <property type="match status" value="1"/>
</dbReference>
<dbReference type="Proteomes" id="UP001195483">
    <property type="component" value="Unassembled WGS sequence"/>
</dbReference>
<keyword evidence="9" id="KW-0413">Isomerase</keyword>
<dbReference type="GO" id="GO:0003949">
    <property type="term" value="F:1-(5-phosphoribosyl)-5-[(5-phosphoribosylamino)methylideneamino]imidazole-4-carboxamide isomerase activity"/>
    <property type="evidence" value="ECO:0007669"/>
    <property type="project" value="UniProtKB-EC"/>
</dbReference>
<dbReference type="GO" id="GO:0000105">
    <property type="term" value="P:L-histidine biosynthetic process"/>
    <property type="evidence" value="ECO:0007669"/>
    <property type="project" value="UniProtKB-KW"/>
</dbReference>
<evidence type="ECO:0000256" key="3">
    <source>
        <dbReference type="ARBA" id="ARBA00012550"/>
    </source>
</evidence>
<keyword evidence="8 10" id="KW-0368">Histidine biosynthesis</keyword>
<protein>
    <recommendedName>
        <fullName evidence="3">1-(5-phosphoribosyl)-5-[(5-phosphoribosylamino)methylideneamino]imidazole-4-carboxamideisomerase</fullName>
        <ecNumber evidence="3">5.3.1.16</ecNumber>
    </recommendedName>
</protein>
<dbReference type="InterPro" id="IPR014776">
    <property type="entry name" value="4pyrrole_Mease_sub2"/>
</dbReference>
<dbReference type="InterPro" id="IPR044524">
    <property type="entry name" value="Isoase_HisA-like"/>
</dbReference>
<dbReference type="PANTHER" id="PTHR43090:SF2">
    <property type="entry name" value="1-(5-PHOSPHORIBOSYL)-5-[(5-PHOSPHORIBOSYLAMINO)METHYLIDENEAMINO] IMIDAZOLE-4-CARBOXAMIDE ISOMERASE"/>
    <property type="match status" value="1"/>
</dbReference>
<gene>
    <name evidence="12" type="ORF">CHS0354_018467</name>
</gene>
<dbReference type="InterPro" id="IPR014777">
    <property type="entry name" value="4pyrrole_Mease_sub1"/>
</dbReference>
<keyword evidence="7" id="KW-0949">S-adenosyl-L-methionine</keyword>
<dbReference type="InterPro" id="IPR011858">
    <property type="entry name" value="His6/HISN3"/>
</dbReference>
<dbReference type="AlphaFoldDB" id="A0AAE0TBB3"/>
<dbReference type="Gene3D" id="3.20.20.70">
    <property type="entry name" value="Aldolase class I"/>
    <property type="match status" value="1"/>
</dbReference>
<dbReference type="PANTHER" id="PTHR43090">
    <property type="entry name" value="1-(5-PHOSPHORIBOSYL)-5-[(5-PHOSPHORIBOSYLAMINO)METHYLIDENEAMINO] IMIDAZOLE-4-CARBOXAMIDE ISOMERASE"/>
    <property type="match status" value="1"/>
</dbReference>
<dbReference type="GO" id="GO:0005737">
    <property type="term" value="C:cytoplasm"/>
    <property type="evidence" value="ECO:0007669"/>
    <property type="project" value="TreeGrafter"/>
</dbReference>
<dbReference type="InterPro" id="IPR011060">
    <property type="entry name" value="RibuloseP-bd_barrel"/>
</dbReference>
<sequence length="467" mass="50403">MKFRPCLDLHEGKVKQIVGSTLAGADEATPVTNFISDKSAGYYAGLFKADNLTGGHVIMLGPGNEDALRESLHTYPGAFHAGGGMKPENAGYWLAEGAAKIIVSSYIFSEGKFSADRLAAVSAVTGKDRLVIDLSSMKSDGVCRVMTDKWRRMTDLILSPAVLSKLSAYASEFLIHAVDVEGTGAGIDTALIEAIAGFDECPITYAGGISSVQDIEKLNTIGHGKIDFTVGSALDIYGEPKRSFADMAVLYVTALPIGNPRDITLRALDVLKECDAVICEELRPAETFLKKYDIVKDLYPLNEHNAAQNSAEYIRLIKKSRSRNPAFADPGNELIAQARQQGITVSVLPGASSVAAALSLSGFDISRFFFAGFPPRERAERMQFLRQLSGRPYPIVLMDTSYRLHALLEQITEIFPADALMTLCLDLTKSGERVLSGTAADIISSVDRTAKNKAEFVLIVASYIGAK</sequence>
<evidence type="ECO:0000313" key="13">
    <source>
        <dbReference type="Proteomes" id="UP001195483"/>
    </source>
</evidence>
<keyword evidence="6" id="KW-0808">Transferase</keyword>
<feature type="domain" description="Tetrapyrrole methylase" evidence="11">
    <location>
        <begin position="250"/>
        <end position="442"/>
    </location>
</feature>
<keyword evidence="13" id="KW-1185">Reference proteome</keyword>
<dbReference type="InterPro" id="IPR035996">
    <property type="entry name" value="4pyrrol_Methylase_sf"/>
</dbReference>
<dbReference type="EC" id="5.3.1.16" evidence="3"/>
<proteinExistence type="inferred from homology"/>
<evidence type="ECO:0000256" key="2">
    <source>
        <dbReference type="ARBA" id="ARBA00009667"/>
    </source>
</evidence>
<keyword evidence="4" id="KW-0489">Methyltransferase</keyword>
<evidence type="ECO:0000256" key="8">
    <source>
        <dbReference type="ARBA" id="ARBA00023102"/>
    </source>
</evidence>
<dbReference type="SUPFAM" id="SSF53790">
    <property type="entry name" value="Tetrapyrrole methylase"/>
    <property type="match status" value="1"/>
</dbReference>
<dbReference type="InterPro" id="IPR013785">
    <property type="entry name" value="Aldolase_TIM"/>
</dbReference>
<dbReference type="NCBIfam" id="TIGR02129">
    <property type="entry name" value="hisA_euk"/>
    <property type="match status" value="1"/>
</dbReference>
<reference evidence="12" key="2">
    <citation type="journal article" date="2021" name="Genome Biol. Evol.">
        <title>Developing a high-quality reference genome for a parasitic bivalve with doubly uniparental inheritance (Bivalvia: Unionida).</title>
        <authorList>
            <person name="Smith C.H."/>
        </authorList>
    </citation>
    <scope>NUCLEOTIDE SEQUENCE</scope>
    <source>
        <strain evidence="12">CHS0354</strain>
        <tissue evidence="12">Mantle</tissue>
    </source>
</reference>
<evidence type="ECO:0000256" key="10">
    <source>
        <dbReference type="RuleBase" id="RU003657"/>
    </source>
</evidence>
<dbReference type="Gene3D" id="3.40.1010.10">
    <property type="entry name" value="Cobalt-precorrin-4 Transmethylase, Domain 1"/>
    <property type="match status" value="1"/>
</dbReference>
<dbReference type="GO" id="GO:0008168">
    <property type="term" value="F:methyltransferase activity"/>
    <property type="evidence" value="ECO:0007669"/>
    <property type="project" value="UniProtKB-KW"/>
</dbReference>
<accession>A0AAE0TBB3</accession>
<evidence type="ECO:0000259" key="11">
    <source>
        <dbReference type="Pfam" id="PF00590"/>
    </source>
</evidence>
<evidence type="ECO:0000256" key="5">
    <source>
        <dbReference type="ARBA" id="ARBA00022605"/>
    </source>
</evidence>
<reference evidence="12" key="3">
    <citation type="submission" date="2023-05" db="EMBL/GenBank/DDBJ databases">
        <authorList>
            <person name="Smith C.H."/>
        </authorList>
    </citation>
    <scope>NUCLEOTIDE SEQUENCE</scope>
    <source>
        <strain evidence="12">CHS0354</strain>
        <tissue evidence="12">Mantle</tissue>
    </source>
</reference>
<dbReference type="GO" id="GO:0032259">
    <property type="term" value="P:methylation"/>
    <property type="evidence" value="ECO:0007669"/>
    <property type="project" value="UniProtKB-KW"/>
</dbReference>
<keyword evidence="5 10" id="KW-0028">Amino-acid biosynthesis</keyword>
<evidence type="ECO:0000256" key="7">
    <source>
        <dbReference type="ARBA" id="ARBA00022691"/>
    </source>
</evidence>
<evidence type="ECO:0000256" key="4">
    <source>
        <dbReference type="ARBA" id="ARBA00022603"/>
    </source>
</evidence>
<dbReference type="InterPro" id="IPR000878">
    <property type="entry name" value="4pyrrol_Mease"/>
</dbReference>
<comment type="pathway">
    <text evidence="1">Amino-acid biosynthesis; L-histidine biosynthesis; L-histidine from 5-phospho-alpha-D-ribose 1-diphosphate: step 4/9.</text>
</comment>
<evidence type="ECO:0000256" key="9">
    <source>
        <dbReference type="ARBA" id="ARBA00023235"/>
    </source>
</evidence>
<dbReference type="Gene3D" id="3.30.950.10">
    <property type="entry name" value="Methyltransferase, Cobalt-precorrin-4 Transmethylase, Domain 2"/>
    <property type="match status" value="1"/>
</dbReference>
<evidence type="ECO:0000256" key="6">
    <source>
        <dbReference type="ARBA" id="ARBA00022679"/>
    </source>
</evidence>
<dbReference type="Pfam" id="PF00977">
    <property type="entry name" value="His_biosynth"/>
    <property type="match status" value="1"/>
</dbReference>
<dbReference type="GO" id="GO:0000162">
    <property type="term" value="P:L-tryptophan biosynthetic process"/>
    <property type="evidence" value="ECO:0007669"/>
    <property type="project" value="TreeGrafter"/>
</dbReference>
<dbReference type="SUPFAM" id="SSF51366">
    <property type="entry name" value="Ribulose-phoshate binding barrel"/>
    <property type="match status" value="1"/>
</dbReference>
<comment type="caution">
    <text evidence="12">The sequence shown here is derived from an EMBL/GenBank/DDBJ whole genome shotgun (WGS) entry which is preliminary data.</text>
</comment>
<evidence type="ECO:0000313" key="12">
    <source>
        <dbReference type="EMBL" id="KAK3606873.1"/>
    </source>
</evidence>